<protein>
    <submittedName>
        <fullName evidence="2">Uncharacterized protein</fullName>
    </submittedName>
</protein>
<name>A0ABR1L686_9PEZI</name>
<organism evidence="2 3">
    <name type="scientific">Phyllosticta citribraziliensis</name>
    <dbReference type="NCBI Taxonomy" id="989973"/>
    <lineage>
        <taxon>Eukaryota</taxon>
        <taxon>Fungi</taxon>
        <taxon>Dikarya</taxon>
        <taxon>Ascomycota</taxon>
        <taxon>Pezizomycotina</taxon>
        <taxon>Dothideomycetes</taxon>
        <taxon>Dothideomycetes incertae sedis</taxon>
        <taxon>Botryosphaeriales</taxon>
        <taxon>Phyllostictaceae</taxon>
        <taxon>Phyllosticta</taxon>
    </lineage>
</organism>
<feature type="signal peptide" evidence="1">
    <location>
        <begin position="1"/>
        <end position="29"/>
    </location>
</feature>
<dbReference type="RefSeq" id="XP_066650463.1">
    <property type="nucleotide sequence ID" value="XM_066798495.1"/>
</dbReference>
<reference evidence="2 3" key="1">
    <citation type="submission" date="2024-04" db="EMBL/GenBank/DDBJ databases">
        <title>Phyllosticta paracitricarpa is synonymous to the EU quarantine fungus P. citricarpa based on phylogenomic analyses.</title>
        <authorList>
            <consortium name="Lawrence Berkeley National Laboratory"/>
            <person name="Van ingen-buijs V.A."/>
            <person name="Van westerhoven A.C."/>
            <person name="Haridas S."/>
            <person name="Skiadas P."/>
            <person name="Martin F."/>
            <person name="Groenewald J.Z."/>
            <person name="Crous P.W."/>
            <person name="Seidl M.F."/>
        </authorList>
    </citation>
    <scope>NUCLEOTIDE SEQUENCE [LARGE SCALE GENOMIC DNA]</scope>
    <source>
        <strain evidence="2 3">CPC 17464</strain>
    </source>
</reference>
<dbReference type="GeneID" id="92031401"/>
<dbReference type="EMBL" id="JBBPEH010000014">
    <property type="protein sequence ID" value="KAK7530224.1"/>
    <property type="molecule type" value="Genomic_DNA"/>
</dbReference>
<evidence type="ECO:0000313" key="3">
    <source>
        <dbReference type="Proteomes" id="UP001360953"/>
    </source>
</evidence>
<gene>
    <name evidence="2" type="ORF">J3D65DRAFT_607295</name>
</gene>
<feature type="chain" id="PRO_5047053880" evidence="1">
    <location>
        <begin position="30"/>
        <end position="362"/>
    </location>
</feature>
<sequence length="362" mass="40523">MGAFNQRSKSALLLLSLGISNFLHLEVAAGSLVKLSTCFNVACVAESINQNSGILGRLCKYNITAPRPSTNARSVNAPGPKRDKEARALGKILDVGIQNIMDNDMRPHETHAYAEHKRPWLNDPETRLLEVHEWNSNFILDVARVLSICEDARQVKSLLRGQMRFRQTHHSMKPRIRFLAGVQNVDVTEVLQQLQMDNEGKNAIVSCSASSLVCKGDGDEPPCEEIRFATPVDAAFRARVEFATQCIAAVSNLTPLSGDHSPREGRAVASLKTQLFAYLGEFKNIRSSILDKSILKKSDEEIFATYDTIRTLYHATSDIPAVDKTFEEEELAESEFNKLREEYWQTRLASEYVVMANRVARL</sequence>
<keyword evidence="1" id="KW-0732">Signal</keyword>
<comment type="caution">
    <text evidence="2">The sequence shown here is derived from an EMBL/GenBank/DDBJ whole genome shotgun (WGS) entry which is preliminary data.</text>
</comment>
<proteinExistence type="predicted"/>
<dbReference type="Proteomes" id="UP001360953">
    <property type="component" value="Unassembled WGS sequence"/>
</dbReference>
<evidence type="ECO:0000256" key="1">
    <source>
        <dbReference type="SAM" id="SignalP"/>
    </source>
</evidence>
<keyword evidence="3" id="KW-1185">Reference proteome</keyword>
<evidence type="ECO:0000313" key="2">
    <source>
        <dbReference type="EMBL" id="KAK7530224.1"/>
    </source>
</evidence>
<accession>A0ABR1L686</accession>